<evidence type="ECO:0000313" key="11">
    <source>
        <dbReference type="EMBL" id="TYG68722.1"/>
    </source>
</evidence>
<dbReference type="GO" id="GO:0003677">
    <property type="term" value="F:DNA binding"/>
    <property type="evidence" value="ECO:0007669"/>
    <property type="project" value="UniProtKB-KW"/>
</dbReference>
<feature type="compositionally biased region" description="Polar residues" evidence="9">
    <location>
        <begin position="530"/>
        <end position="539"/>
    </location>
</feature>
<comment type="function">
    <text evidence="8">Auxin response factors (ARFs) are transcriptional factors that bind specifically to the DNA sequence 5'-TGTCTC-3' found in the auxin-responsive promoter elements (AuxREs).</text>
</comment>
<feature type="compositionally biased region" description="Low complexity" evidence="9">
    <location>
        <begin position="16"/>
        <end position="30"/>
    </location>
</feature>
<dbReference type="PANTHER" id="PTHR31384:SF5">
    <property type="entry name" value="AUXIN RESPONSE FACTOR 3"/>
    <property type="match status" value="1"/>
</dbReference>
<dbReference type="PROSITE" id="PS50863">
    <property type="entry name" value="B3"/>
    <property type="match status" value="1"/>
</dbReference>
<feature type="compositionally biased region" description="Basic and acidic residues" evidence="9">
    <location>
        <begin position="511"/>
        <end position="520"/>
    </location>
</feature>
<dbReference type="Gene3D" id="2.30.30.1040">
    <property type="match status" value="1"/>
</dbReference>
<dbReference type="InterPro" id="IPR003340">
    <property type="entry name" value="B3_DNA-bd"/>
</dbReference>
<feature type="region of interest" description="Disordered" evidence="9">
    <location>
        <begin position="373"/>
        <end position="401"/>
    </location>
</feature>
<protein>
    <recommendedName>
        <fullName evidence="8">Auxin response factor</fullName>
    </recommendedName>
</protein>
<dbReference type="AlphaFoldDB" id="A0A5D2CKN0"/>
<dbReference type="InterPro" id="IPR044835">
    <property type="entry name" value="ARF_plant"/>
</dbReference>
<dbReference type="InterPro" id="IPR010525">
    <property type="entry name" value="ARF_dom"/>
</dbReference>
<dbReference type="PANTHER" id="PTHR31384">
    <property type="entry name" value="AUXIN RESPONSE FACTOR 4-RELATED"/>
    <property type="match status" value="1"/>
</dbReference>
<feature type="region of interest" description="Disordered" evidence="9">
    <location>
        <begin position="497"/>
        <end position="539"/>
    </location>
</feature>
<dbReference type="Proteomes" id="UP000323506">
    <property type="component" value="Chromosome D05"/>
</dbReference>
<dbReference type="EMBL" id="CM017705">
    <property type="protein sequence ID" value="TYG68722.1"/>
    <property type="molecule type" value="Genomic_DNA"/>
</dbReference>
<dbReference type="SMART" id="SM01019">
    <property type="entry name" value="B3"/>
    <property type="match status" value="1"/>
</dbReference>
<evidence type="ECO:0000259" key="10">
    <source>
        <dbReference type="PROSITE" id="PS50863"/>
    </source>
</evidence>
<dbReference type="GO" id="GO:0006355">
    <property type="term" value="P:regulation of DNA-templated transcription"/>
    <property type="evidence" value="ECO:0007669"/>
    <property type="project" value="InterPro"/>
</dbReference>
<dbReference type="Pfam" id="PF06507">
    <property type="entry name" value="ARF_AD"/>
    <property type="match status" value="1"/>
</dbReference>
<evidence type="ECO:0000313" key="12">
    <source>
        <dbReference type="Proteomes" id="UP000323506"/>
    </source>
</evidence>
<evidence type="ECO:0000256" key="8">
    <source>
        <dbReference type="RuleBase" id="RU004561"/>
    </source>
</evidence>
<dbReference type="Pfam" id="PF02362">
    <property type="entry name" value="B3"/>
    <property type="match status" value="1"/>
</dbReference>
<comment type="subunit">
    <text evidence="8">Homodimers and heterodimers.</text>
</comment>
<dbReference type="GO" id="GO:0009734">
    <property type="term" value="P:auxin-activated signaling pathway"/>
    <property type="evidence" value="ECO:0007669"/>
    <property type="project" value="UniProtKB-KW"/>
</dbReference>
<dbReference type="GO" id="GO:0005634">
    <property type="term" value="C:nucleus"/>
    <property type="evidence" value="ECO:0007669"/>
    <property type="project" value="UniProtKB-SubCell"/>
</dbReference>
<feature type="domain" description="TF-B3" evidence="10">
    <location>
        <begin position="147"/>
        <end position="249"/>
    </location>
</feature>
<organism evidence="11 12">
    <name type="scientific">Gossypium darwinii</name>
    <name type="common">Darwin's cotton</name>
    <name type="synonym">Gossypium barbadense var. darwinii</name>
    <dbReference type="NCBI Taxonomy" id="34276"/>
    <lineage>
        <taxon>Eukaryota</taxon>
        <taxon>Viridiplantae</taxon>
        <taxon>Streptophyta</taxon>
        <taxon>Embryophyta</taxon>
        <taxon>Tracheophyta</taxon>
        <taxon>Spermatophyta</taxon>
        <taxon>Magnoliopsida</taxon>
        <taxon>eudicotyledons</taxon>
        <taxon>Gunneridae</taxon>
        <taxon>Pentapetalae</taxon>
        <taxon>rosids</taxon>
        <taxon>malvids</taxon>
        <taxon>Malvales</taxon>
        <taxon>Malvaceae</taxon>
        <taxon>Malvoideae</taxon>
        <taxon>Gossypium</taxon>
    </lineage>
</organism>
<dbReference type="Gene3D" id="2.40.330.10">
    <property type="entry name" value="DNA-binding pseudobarrel domain"/>
    <property type="match status" value="1"/>
</dbReference>
<accession>A0A5D2CKN0</accession>
<keyword evidence="12" id="KW-1185">Reference proteome</keyword>
<evidence type="ECO:0000256" key="2">
    <source>
        <dbReference type="ARBA" id="ARBA00007853"/>
    </source>
</evidence>
<keyword evidence="3 8" id="KW-0805">Transcription regulation</keyword>
<evidence type="ECO:0000256" key="3">
    <source>
        <dbReference type="ARBA" id="ARBA00023015"/>
    </source>
</evidence>
<dbReference type="FunFam" id="2.40.330.10:FF:000001">
    <property type="entry name" value="Auxin response factor"/>
    <property type="match status" value="1"/>
</dbReference>
<keyword evidence="7 8" id="KW-0927">Auxin signaling pathway</keyword>
<keyword evidence="4 8" id="KW-0238">DNA-binding</keyword>
<dbReference type="FunFam" id="2.30.30.1040:FF:000001">
    <property type="entry name" value="Auxin response factor"/>
    <property type="match status" value="1"/>
</dbReference>
<evidence type="ECO:0000256" key="7">
    <source>
        <dbReference type="ARBA" id="ARBA00023294"/>
    </source>
</evidence>
<gene>
    <name evidence="11" type="ORF">ES288_D05G176000v1</name>
</gene>
<evidence type="ECO:0000256" key="6">
    <source>
        <dbReference type="ARBA" id="ARBA00023242"/>
    </source>
</evidence>
<evidence type="ECO:0000256" key="5">
    <source>
        <dbReference type="ARBA" id="ARBA00023163"/>
    </source>
</evidence>
<dbReference type="SUPFAM" id="SSF101936">
    <property type="entry name" value="DNA-binding pseudobarrel domain"/>
    <property type="match status" value="1"/>
</dbReference>
<comment type="subcellular location">
    <subcellularLocation>
        <location evidence="1 8">Nucleus</location>
    </subcellularLocation>
</comment>
<comment type="similarity">
    <text evidence="2 8">Belongs to the ARF family.</text>
</comment>
<feature type="region of interest" description="Disordered" evidence="9">
    <location>
        <begin position="1"/>
        <end position="30"/>
    </location>
</feature>
<keyword evidence="6 8" id="KW-0539">Nucleus</keyword>
<evidence type="ECO:0000256" key="9">
    <source>
        <dbReference type="SAM" id="MobiDB-lite"/>
    </source>
</evidence>
<evidence type="ECO:0000256" key="1">
    <source>
        <dbReference type="ARBA" id="ARBA00004123"/>
    </source>
</evidence>
<proteinExistence type="inferred from homology"/>
<keyword evidence="5 8" id="KW-0804">Transcription</keyword>
<name>A0A5D2CKN0_GOSDA</name>
<feature type="compositionally biased region" description="Low complexity" evidence="9">
    <location>
        <begin position="378"/>
        <end position="392"/>
    </location>
</feature>
<dbReference type="CDD" id="cd10017">
    <property type="entry name" value="B3_DNA"/>
    <property type="match status" value="1"/>
</dbReference>
<feature type="region of interest" description="Disordered" evidence="9">
    <location>
        <begin position="573"/>
        <end position="643"/>
    </location>
</feature>
<reference evidence="11 12" key="1">
    <citation type="submission" date="2019-06" db="EMBL/GenBank/DDBJ databases">
        <title>WGS assembly of Gossypium darwinii.</title>
        <authorList>
            <person name="Chen Z.J."/>
            <person name="Sreedasyam A."/>
            <person name="Ando A."/>
            <person name="Song Q."/>
            <person name="De L."/>
            <person name="Hulse-Kemp A."/>
            <person name="Ding M."/>
            <person name="Ye W."/>
            <person name="Kirkbride R."/>
            <person name="Jenkins J."/>
            <person name="Plott C."/>
            <person name="Lovell J."/>
            <person name="Lin Y.-M."/>
            <person name="Vaughn R."/>
            <person name="Liu B."/>
            <person name="Li W."/>
            <person name="Simpson S."/>
            <person name="Scheffler B."/>
            <person name="Saski C."/>
            <person name="Grover C."/>
            <person name="Hu G."/>
            <person name="Conover J."/>
            <person name="Carlson J."/>
            <person name="Shu S."/>
            <person name="Boston L."/>
            <person name="Williams M."/>
            <person name="Peterson D."/>
            <person name="Mcgee K."/>
            <person name="Jones D."/>
            <person name="Wendel J."/>
            <person name="Stelly D."/>
            <person name="Grimwood J."/>
            <person name="Schmutz J."/>
        </authorList>
    </citation>
    <scope>NUCLEOTIDE SEQUENCE [LARGE SCALE GENOMIC DNA]</scope>
    <source>
        <strain evidence="11">1808015.09</strain>
    </source>
</reference>
<feature type="compositionally biased region" description="Polar residues" evidence="9">
    <location>
        <begin position="631"/>
        <end position="643"/>
    </location>
</feature>
<evidence type="ECO:0000256" key="4">
    <source>
        <dbReference type="ARBA" id="ARBA00023125"/>
    </source>
</evidence>
<dbReference type="InterPro" id="IPR015300">
    <property type="entry name" value="DNA-bd_pseudobarrel_sf"/>
</dbReference>
<sequence>MGGLIDLNTTEDEETPSSGSLSPSSSSASVLSASGSASSSPVCLELWHACAGPLISLPKRGSGVVYFPQGHLEQVSDFSGVAPAHDLPPHVFCRVVDVKLHAEGATDEVYAQVSLVPENEKLKEGNIEVDGEEDAEADIKSTTPHMFCKTLTASDTSTHGGFSVPRRAAEDCFPPLDYNQQRPSQELVAKDLHGLEWRFRHIYRGQPRRHLLTTGWSAFVNKKKLVSGDAVLFLRGENGELRLGIRRAAHIKNGTSFHSLCTQPLNRSNFADVVHAISMKSVFSIYYNPSRASSSEFIIPVHKFWKSLDHSFSVGMRFKMRFESEDAAEGRYTGVVTGISEMDPVRWSGSKWRCLLVRWDDIDANRHNRVSPWEIEPSSSISSSNSSLSPGSKRNRVGLPSGKPEFMVPGIGASDFGESLRFQKVLQGQEILGFNTHHDGANSQIMHRSEISRRFPCSNGSGIAAIRNIGRDTLVNPDISYKGVGFEESFRFQKVLQGQETSVSPPCRRGPTADDTRESDSPGAPDVGQLSGTRSGWSSLMQSYNTHSHIGPSAQVSSPSSVLKFQHVSNPFANVNPIHNLNSQEKERRVHKSSSFHAPETYGDRIPSSTGGHGSRRRHLGSLDSFGPSADTVQLGDSQPLSAQPTFRTSQELASSCKSSCRLFGFSLTEGGHDAAKEDNMVQATSSLGAGAFLPRIGEQFNTQPPAVTNTVGSSYTKVSDKHSWKQLYQSKQPLRRQRYCL</sequence>
<feature type="compositionally biased region" description="Polar residues" evidence="9">
    <location>
        <begin position="573"/>
        <end position="583"/>
    </location>
</feature>